<evidence type="ECO:0008006" key="3">
    <source>
        <dbReference type="Google" id="ProtNLM"/>
    </source>
</evidence>
<dbReference type="Proteomes" id="UP001295462">
    <property type="component" value="Unassembled WGS sequence"/>
</dbReference>
<evidence type="ECO:0000313" key="1">
    <source>
        <dbReference type="EMBL" id="CAH1564154.1"/>
    </source>
</evidence>
<comment type="caution">
    <text evidence="1">The sequence shown here is derived from an EMBL/GenBank/DDBJ whole genome shotgun (WGS) entry which is preliminary data.</text>
</comment>
<protein>
    <recommendedName>
        <fullName evidence="3">Transposase</fullName>
    </recommendedName>
</protein>
<sequence>MTWFKFDLAEDLFAVDDHELKHRHFPERRRMITESHFILML</sequence>
<accession>A0AAU9QF81</accession>
<reference evidence="1" key="1">
    <citation type="submission" date="2022-01" db="EMBL/GenBank/DDBJ databases">
        <authorList>
            <person name="Lagorce A."/>
        </authorList>
    </citation>
    <scope>NUCLEOTIDE SEQUENCE</scope>
    <source>
        <strain evidence="1">Th15_F1_A12</strain>
    </source>
</reference>
<evidence type="ECO:0000313" key="2">
    <source>
        <dbReference type="Proteomes" id="UP001295462"/>
    </source>
</evidence>
<name>A0AAU9QF81_9VIBR</name>
<organism evidence="1 2">
    <name type="scientific">Vibrio jasicida</name>
    <dbReference type="NCBI Taxonomy" id="766224"/>
    <lineage>
        <taxon>Bacteria</taxon>
        <taxon>Pseudomonadati</taxon>
        <taxon>Pseudomonadota</taxon>
        <taxon>Gammaproteobacteria</taxon>
        <taxon>Vibrionales</taxon>
        <taxon>Vibrionaceae</taxon>
        <taxon>Vibrio</taxon>
    </lineage>
</organism>
<gene>
    <name evidence="1" type="ORF">THF1A12_10243</name>
</gene>
<dbReference type="AlphaFoldDB" id="A0AAU9QF81"/>
<dbReference type="EMBL" id="CAKMUD010000001">
    <property type="protein sequence ID" value="CAH1564154.1"/>
    <property type="molecule type" value="Genomic_DNA"/>
</dbReference>
<proteinExistence type="predicted"/>